<protein>
    <submittedName>
        <fullName evidence="2">AtzE family amidohydrolase</fullName>
    </submittedName>
</protein>
<dbReference type="Gene3D" id="3.90.1300.10">
    <property type="entry name" value="Amidase signature (AS) domain"/>
    <property type="match status" value="1"/>
</dbReference>
<dbReference type="EMBL" id="JAEKJZ010000004">
    <property type="protein sequence ID" value="MBN9672326.1"/>
    <property type="molecule type" value="Genomic_DNA"/>
</dbReference>
<sequence length="472" mass="49544">MTEAADLTRLTAAETAAAVKSGSARALDVAQASLERIESLNPLLRAFTDVTAERALQQAAEVDEAIARGDDLPLAGVPFAVKNLFDMEGVVTRSGSKINLDNAPAQGDATLVRKLSQAGAVLMGGLNMGEYAYDFTGENVHDGNCLNPHDTGRMTGGSSSGSGAAAASGMVPVTLGSDTNGSIRVPSSFCGLFGLKPTYGRLSRHGTYPFVGSLDHLGPLTRSAEDLSLVFDVLQGPDVRDPAQADMPVLKTLSELEKGAGGLRVAVAGGYFREKAETEALAAVDKVAAALGASAEIDIPEAARARAAAYVITTSEGSNLHFDRIRTRPQDFDPDTRDRFLSGTMVPAMWVLQAQRFRSWFRTMMRGIFQHVDVILAPATPFSALPSGTKTITLGGETMPARPNIGLFTQPISFIGLPVVAVPVWLDGAALPIGVQVIAPAWREDLALRVAHQLGMDGVAAAPVADPAIDNI</sequence>
<dbReference type="NCBIfam" id="NF006631">
    <property type="entry name" value="PRK09201.1"/>
    <property type="match status" value="1"/>
</dbReference>
<proteinExistence type="predicted"/>
<dbReference type="GO" id="GO:0003824">
    <property type="term" value="F:catalytic activity"/>
    <property type="evidence" value="ECO:0007669"/>
    <property type="project" value="InterPro"/>
</dbReference>
<dbReference type="InterPro" id="IPR014087">
    <property type="entry name" value="Carboxybiuret_hydro_AtzE"/>
</dbReference>
<gene>
    <name evidence="2" type="ORF">JF539_18375</name>
</gene>
<dbReference type="SUPFAM" id="SSF75304">
    <property type="entry name" value="Amidase signature (AS) enzymes"/>
    <property type="match status" value="1"/>
</dbReference>
<dbReference type="InterPro" id="IPR000120">
    <property type="entry name" value="Amidase"/>
</dbReference>
<dbReference type="NCBIfam" id="TIGR02715">
    <property type="entry name" value="amido_AtzE"/>
    <property type="match status" value="1"/>
</dbReference>
<reference evidence="2" key="1">
    <citation type="submission" date="2020-12" db="EMBL/GenBank/DDBJ databases">
        <title>Oil enriched cultivation method for isolating marine PHA-producing bacteria.</title>
        <authorList>
            <person name="Zheng W."/>
            <person name="Yu S."/>
            <person name="Huang Y."/>
        </authorList>
    </citation>
    <scope>NUCLEOTIDE SEQUENCE</scope>
    <source>
        <strain evidence="2">SY-2-12</strain>
    </source>
</reference>
<dbReference type="Pfam" id="PF01425">
    <property type="entry name" value="Amidase"/>
    <property type="match status" value="1"/>
</dbReference>
<accession>A0A939J1N3</accession>
<evidence type="ECO:0000313" key="2">
    <source>
        <dbReference type="EMBL" id="MBN9672326.1"/>
    </source>
</evidence>
<comment type="caution">
    <text evidence="2">The sequence shown here is derived from an EMBL/GenBank/DDBJ whole genome shotgun (WGS) entry which is preliminary data.</text>
</comment>
<dbReference type="PANTHER" id="PTHR11895">
    <property type="entry name" value="TRANSAMIDASE"/>
    <property type="match status" value="1"/>
</dbReference>
<name>A0A939J1N3_9HYPH</name>
<dbReference type="AlphaFoldDB" id="A0A939J1N3"/>
<dbReference type="RefSeq" id="WP_207142178.1">
    <property type="nucleotide sequence ID" value="NZ_JAEKJZ010000004.1"/>
</dbReference>
<feature type="domain" description="Amidase" evidence="1">
    <location>
        <begin position="29"/>
        <end position="446"/>
    </location>
</feature>
<dbReference type="InterPro" id="IPR036928">
    <property type="entry name" value="AS_sf"/>
</dbReference>
<evidence type="ECO:0000259" key="1">
    <source>
        <dbReference type="Pfam" id="PF01425"/>
    </source>
</evidence>
<evidence type="ECO:0000313" key="3">
    <source>
        <dbReference type="Proteomes" id="UP000664096"/>
    </source>
</evidence>
<dbReference type="PANTHER" id="PTHR11895:SF172">
    <property type="entry name" value="GLUTAMYL-TRNA(GLN) AMIDOTRANSFERASE"/>
    <property type="match status" value="1"/>
</dbReference>
<dbReference type="InterPro" id="IPR023631">
    <property type="entry name" value="Amidase_dom"/>
</dbReference>
<dbReference type="Proteomes" id="UP000664096">
    <property type="component" value="Unassembled WGS sequence"/>
</dbReference>
<organism evidence="2 3">
    <name type="scientific">Roseibium aggregatum</name>
    <dbReference type="NCBI Taxonomy" id="187304"/>
    <lineage>
        <taxon>Bacteria</taxon>
        <taxon>Pseudomonadati</taxon>
        <taxon>Pseudomonadota</taxon>
        <taxon>Alphaproteobacteria</taxon>
        <taxon>Hyphomicrobiales</taxon>
        <taxon>Stappiaceae</taxon>
        <taxon>Roseibium</taxon>
    </lineage>
</organism>